<dbReference type="PROSITE" id="PS51285">
    <property type="entry name" value="AGC_KINASE_CTER"/>
    <property type="match status" value="1"/>
</dbReference>
<dbReference type="Gene3D" id="3.30.200.20">
    <property type="entry name" value="Phosphorylase Kinase, domain 1"/>
    <property type="match status" value="1"/>
</dbReference>
<sequence>MSYNTISPDYLNVQTNKDIVNIISNEVVFFSDKISQMSSYNMATKRIIIVTSKAIYLFKQSGPKKRKLKNSVPFKDIVALTKSTKSNQFVLHLISDYIRLKTNNAAECVELIKIAYVSDIHNNLPIYTAQMKDLKGVTKIQKDFKLLSEEYLMKEEAKGETKKAQKDQKVVEETTKSDNTATDEEEKENTYEDEPNVIEDDFEFQEREGRDKRSSTLYSKESDTDCEFEDFVIKKVLGIGSFGKVYLVENQVTGKLHAMKSIKKEKIMDYNKMESTKLEEHILLNSEHPNIVSLDFVFKNEERIYFVMNFVRGGELFKQIIDCGRFEEYRAKFYAAQIALALGHLHSQDVLYRDLKPENILLGEDGYVYLTDFGLSRILARDEIATSFCGTAEYLAPEMVTSTGHNFGIDWWALGILIYEMIVGIPPFYHKKRDHMFYLIKEAEIKYPDPAKHGISVSDDAQDLINKLLCKDMDQRLGSENDVDEVLAHPWFKEINIDKVLAKEIDPPYKPELDSSKYDTSFFDPSVTCMDARESE</sequence>
<dbReference type="GO" id="GO:0005524">
    <property type="term" value="F:ATP binding"/>
    <property type="evidence" value="ECO:0007669"/>
    <property type="project" value="UniProtKB-UniRule"/>
</dbReference>
<keyword evidence="3" id="KW-0808">Transferase</keyword>
<feature type="compositionally biased region" description="Acidic residues" evidence="8">
    <location>
        <begin position="181"/>
        <end position="203"/>
    </location>
</feature>
<name>A0AAD1X8V1_EUPCR</name>
<keyword evidence="13" id="KW-1185">Reference proteome</keyword>
<evidence type="ECO:0000256" key="2">
    <source>
        <dbReference type="ARBA" id="ARBA00022553"/>
    </source>
</evidence>
<feature type="domain" description="AGC-kinase C-terminal" evidence="10">
    <location>
        <begin position="493"/>
        <end position="536"/>
    </location>
</feature>
<evidence type="ECO:0000256" key="1">
    <source>
        <dbReference type="ARBA" id="ARBA00022527"/>
    </source>
</evidence>
<dbReference type="InterPro" id="IPR045270">
    <property type="entry name" value="STKc_AGC"/>
</dbReference>
<protein>
    <submittedName>
        <fullName evidence="12">Uncharacterized protein</fullName>
    </submittedName>
</protein>
<reference evidence="12" key="1">
    <citation type="submission" date="2023-07" db="EMBL/GenBank/DDBJ databases">
        <authorList>
            <consortium name="AG Swart"/>
            <person name="Singh M."/>
            <person name="Singh A."/>
            <person name="Seah K."/>
            <person name="Emmerich C."/>
        </authorList>
    </citation>
    <scope>NUCLEOTIDE SEQUENCE</scope>
    <source>
        <strain evidence="12">DP1</strain>
    </source>
</reference>
<evidence type="ECO:0000256" key="7">
    <source>
        <dbReference type="PROSITE-ProRule" id="PRU10141"/>
    </source>
</evidence>
<feature type="domain" description="TH1" evidence="11">
    <location>
        <begin position="1"/>
        <end position="186"/>
    </location>
</feature>
<dbReference type="PROSITE" id="PS51757">
    <property type="entry name" value="TH1"/>
    <property type="match status" value="1"/>
</dbReference>
<keyword evidence="6 7" id="KW-0067">ATP-binding</keyword>
<dbReference type="PROSITE" id="PS00107">
    <property type="entry name" value="PROTEIN_KINASE_ATP"/>
    <property type="match status" value="1"/>
</dbReference>
<feature type="region of interest" description="Disordered" evidence="8">
    <location>
        <begin position="157"/>
        <end position="216"/>
    </location>
</feature>
<organism evidence="12 13">
    <name type="scientific">Euplotes crassus</name>
    <dbReference type="NCBI Taxonomy" id="5936"/>
    <lineage>
        <taxon>Eukaryota</taxon>
        <taxon>Sar</taxon>
        <taxon>Alveolata</taxon>
        <taxon>Ciliophora</taxon>
        <taxon>Intramacronucleata</taxon>
        <taxon>Spirotrichea</taxon>
        <taxon>Hypotrichia</taxon>
        <taxon>Euplotida</taxon>
        <taxon>Euplotidae</taxon>
        <taxon>Moneuplotes</taxon>
    </lineage>
</organism>
<evidence type="ECO:0000256" key="4">
    <source>
        <dbReference type="ARBA" id="ARBA00022741"/>
    </source>
</evidence>
<comment type="caution">
    <text evidence="12">The sequence shown here is derived from an EMBL/GenBank/DDBJ whole genome shotgun (WGS) entry which is preliminary data.</text>
</comment>
<evidence type="ECO:0000313" key="13">
    <source>
        <dbReference type="Proteomes" id="UP001295684"/>
    </source>
</evidence>
<dbReference type="Proteomes" id="UP001295684">
    <property type="component" value="Unassembled WGS sequence"/>
</dbReference>
<dbReference type="SUPFAM" id="SSF56112">
    <property type="entry name" value="Protein kinase-like (PK-like)"/>
    <property type="match status" value="1"/>
</dbReference>
<feature type="compositionally biased region" description="Basic and acidic residues" evidence="8">
    <location>
        <begin position="204"/>
        <end position="214"/>
    </location>
</feature>
<evidence type="ECO:0000256" key="8">
    <source>
        <dbReference type="SAM" id="MobiDB-lite"/>
    </source>
</evidence>
<keyword evidence="2" id="KW-0597">Phosphoprotein</keyword>
<accession>A0AAD1X8V1</accession>
<keyword evidence="1" id="KW-0723">Serine/threonine-protein kinase</keyword>
<evidence type="ECO:0000259" key="11">
    <source>
        <dbReference type="PROSITE" id="PS51757"/>
    </source>
</evidence>
<keyword evidence="4 7" id="KW-0547">Nucleotide-binding</keyword>
<evidence type="ECO:0000256" key="6">
    <source>
        <dbReference type="ARBA" id="ARBA00022840"/>
    </source>
</evidence>
<dbReference type="InterPro" id="IPR010926">
    <property type="entry name" value="Myosin_TH1"/>
</dbReference>
<dbReference type="PANTHER" id="PTHR24351">
    <property type="entry name" value="RIBOSOMAL PROTEIN S6 KINASE"/>
    <property type="match status" value="1"/>
</dbReference>
<dbReference type="AlphaFoldDB" id="A0AAD1X8V1"/>
<dbReference type="GO" id="GO:0003774">
    <property type="term" value="F:cytoskeletal motor activity"/>
    <property type="evidence" value="ECO:0007669"/>
    <property type="project" value="InterPro"/>
</dbReference>
<dbReference type="PROSITE" id="PS50011">
    <property type="entry name" value="PROTEIN_KINASE_DOM"/>
    <property type="match status" value="1"/>
</dbReference>
<dbReference type="InterPro" id="IPR008271">
    <property type="entry name" value="Ser/Thr_kinase_AS"/>
</dbReference>
<dbReference type="GO" id="GO:0004674">
    <property type="term" value="F:protein serine/threonine kinase activity"/>
    <property type="evidence" value="ECO:0007669"/>
    <property type="project" value="UniProtKB-KW"/>
</dbReference>
<dbReference type="GO" id="GO:0016459">
    <property type="term" value="C:myosin complex"/>
    <property type="evidence" value="ECO:0007669"/>
    <property type="project" value="InterPro"/>
</dbReference>
<dbReference type="Pfam" id="PF06017">
    <property type="entry name" value="Myosin_TH1"/>
    <property type="match status" value="1"/>
</dbReference>
<evidence type="ECO:0000256" key="5">
    <source>
        <dbReference type="ARBA" id="ARBA00022777"/>
    </source>
</evidence>
<dbReference type="EMBL" id="CAMPGE010002909">
    <property type="protein sequence ID" value="CAI2361725.1"/>
    <property type="molecule type" value="Genomic_DNA"/>
</dbReference>
<feature type="domain" description="Protein kinase" evidence="9">
    <location>
        <begin position="231"/>
        <end position="492"/>
    </location>
</feature>
<dbReference type="FunFam" id="3.30.200.20:FF:000042">
    <property type="entry name" value="Aurora kinase A"/>
    <property type="match status" value="1"/>
</dbReference>
<dbReference type="FunFam" id="1.10.510.10:FF:000465">
    <property type="entry name" value="Non-specific serine/threonine protein kinase"/>
    <property type="match status" value="1"/>
</dbReference>
<dbReference type="InterPro" id="IPR017441">
    <property type="entry name" value="Protein_kinase_ATP_BS"/>
</dbReference>
<dbReference type="Pfam" id="PF00069">
    <property type="entry name" value="Pkinase"/>
    <property type="match status" value="1"/>
</dbReference>
<evidence type="ECO:0000259" key="10">
    <source>
        <dbReference type="PROSITE" id="PS51285"/>
    </source>
</evidence>
<feature type="compositionally biased region" description="Basic and acidic residues" evidence="8">
    <location>
        <begin position="157"/>
        <end position="176"/>
    </location>
</feature>
<dbReference type="SMART" id="SM00220">
    <property type="entry name" value="S_TKc"/>
    <property type="match status" value="1"/>
</dbReference>
<proteinExistence type="predicted"/>
<keyword evidence="5" id="KW-0418">Kinase</keyword>
<dbReference type="InterPro" id="IPR011009">
    <property type="entry name" value="Kinase-like_dom_sf"/>
</dbReference>
<evidence type="ECO:0000256" key="3">
    <source>
        <dbReference type="ARBA" id="ARBA00022679"/>
    </source>
</evidence>
<dbReference type="PROSITE" id="PS00108">
    <property type="entry name" value="PROTEIN_KINASE_ST"/>
    <property type="match status" value="1"/>
</dbReference>
<evidence type="ECO:0000259" key="9">
    <source>
        <dbReference type="PROSITE" id="PS50011"/>
    </source>
</evidence>
<dbReference type="InterPro" id="IPR000719">
    <property type="entry name" value="Prot_kinase_dom"/>
</dbReference>
<dbReference type="InterPro" id="IPR000961">
    <property type="entry name" value="AGC-kinase_C"/>
</dbReference>
<dbReference type="Gene3D" id="1.10.510.10">
    <property type="entry name" value="Transferase(Phosphotransferase) domain 1"/>
    <property type="match status" value="1"/>
</dbReference>
<gene>
    <name evidence="12" type="ORF">ECRASSUSDP1_LOCUS3038</name>
</gene>
<evidence type="ECO:0000313" key="12">
    <source>
        <dbReference type="EMBL" id="CAI2361725.1"/>
    </source>
</evidence>
<feature type="binding site" evidence="7">
    <location>
        <position position="264"/>
    </location>
    <ligand>
        <name>ATP</name>
        <dbReference type="ChEBI" id="CHEBI:30616"/>
    </ligand>
</feature>
<dbReference type="CDD" id="cd05123">
    <property type="entry name" value="STKc_AGC"/>
    <property type="match status" value="1"/>
</dbReference>